<keyword evidence="8" id="KW-1185">Reference proteome</keyword>
<accession>A0A8H2VC69</accession>
<dbReference type="RefSeq" id="XP_041404601.1">
    <property type="nucleotide sequence ID" value="XM_041548667.1"/>
</dbReference>
<dbReference type="InterPro" id="IPR042120">
    <property type="entry name" value="MutL_C_dimsub"/>
</dbReference>
<dbReference type="InterPro" id="IPR002099">
    <property type="entry name" value="MutL/Mlh/PMS"/>
</dbReference>
<dbReference type="Gene3D" id="3.30.1540.20">
    <property type="entry name" value="MutL, C-terminal domain, dimerisation subdomain"/>
    <property type="match status" value="2"/>
</dbReference>
<dbReference type="InterPro" id="IPR014721">
    <property type="entry name" value="Ribsml_uS5_D2-typ_fold_subgr"/>
</dbReference>
<feature type="compositionally biased region" description="Polar residues" evidence="4">
    <location>
        <begin position="465"/>
        <end position="480"/>
    </location>
</feature>
<dbReference type="EMBL" id="CAEFZW010000001">
    <property type="protein sequence ID" value="CAB4252563.1"/>
    <property type="molecule type" value="Genomic_DNA"/>
</dbReference>
<dbReference type="InterPro" id="IPR020568">
    <property type="entry name" value="Ribosomal_Su5_D2-typ_SF"/>
</dbReference>
<dbReference type="NCBIfam" id="TIGR00585">
    <property type="entry name" value="mutl"/>
    <property type="match status" value="1"/>
</dbReference>
<evidence type="ECO:0000313" key="8">
    <source>
        <dbReference type="Proteomes" id="UP000644660"/>
    </source>
</evidence>
<proteinExistence type="inferred from homology"/>
<dbReference type="InterPro" id="IPR037198">
    <property type="entry name" value="MutL_C_sf"/>
</dbReference>
<gene>
    <name evidence="7" type="ORF">KABA2_01S16522</name>
</gene>
<evidence type="ECO:0000313" key="7">
    <source>
        <dbReference type="EMBL" id="CAB4252563.1"/>
    </source>
</evidence>
<dbReference type="GO" id="GO:0032389">
    <property type="term" value="C:MutLalpha complex"/>
    <property type="evidence" value="ECO:0007669"/>
    <property type="project" value="TreeGrafter"/>
</dbReference>
<dbReference type="FunFam" id="3.30.1370.100:FF:000001">
    <property type="entry name" value="Mismatch repair endonuclease pms1, putative"/>
    <property type="match status" value="1"/>
</dbReference>
<evidence type="ECO:0000256" key="2">
    <source>
        <dbReference type="ARBA" id="ARBA00022763"/>
    </source>
</evidence>
<dbReference type="InterPro" id="IPR038973">
    <property type="entry name" value="MutL/Mlh/Pms-like"/>
</dbReference>
<feature type="domain" description="MutL C-terminal dimerisation" evidence="5">
    <location>
        <begin position="740"/>
        <end position="893"/>
    </location>
</feature>
<dbReference type="Gene3D" id="3.30.230.10">
    <property type="match status" value="1"/>
</dbReference>
<dbReference type="Pfam" id="PF01119">
    <property type="entry name" value="DNA_mis_repair"/>
    <property type="match status" value="1"/>
</dbReference>
<dbReference type="InterPro" id="IPR014762">
    <property type="entry name" value="DNA_mismatch_repair_CS"/>
</dbReference>
<dbReference type="GO" id="GO:0000710">
    <property type="term" value="P:meiotic mismatch repair"/>
    <property type="evidence" value="ECO:0007669"/>
    <property type="project" value="UniProtKB-ARBA"/>
</dbReference>
<dbReference type="GeneID" id="64855692"/>
<dbReference type="Proteomes" id="UP000644660">
    <property type="component" value="Unassembled WGS sequence"/>
</dbReference>
<dbReference type="Pfam" id="PF08676">
    <property type="entry name" value="MutL_C"/>
    <property type="match status" value="1"/>
</dbReference>
<sequence length="939" mass="107556">MATDTLIKAIDITDINRITSGQVIVDLISAVKELIDNSIDSGADQIDLTFQNYGIESIECSDNGSGISEENFQTLTLKHYTSKLTNFSDIMNITSLGFRGEALFSLCNISKLSITTTQNGPKANKIEYDNNGKITSNNITSRNKGTTVEVQEMFKSLPVRRKEFIRTAKNQFAKCVTLLQSYAIINENIKFTIININNNGRKNIILRTNKNENMSKKILNLFGSSCLHGLLPLDICLDLHDVKEEIQKRENKIKLLMNGSDIRSQQDDLQGVEYNINVSGFISKSSVGVGHNSRDRQFIYINKRPILYPVLNKCFNETFRSFNNETNLKYPIFFVNFEIDPNLIDINITPDKRTVIIHNEDIIIDTLRENLITFFEKQDVSMVKSSTLEKRKRTDEYLNDNDEEIKNEEIPKAQDLNYKKPKRKEYNNKTYSDKADFSDISIDDHANNNDTELSSIMDIRKDDFPSSQGEENKLPNSEPSFTKEKPVFEEEEKEQIFSTNKKVEHDASGNSEVLNQNSTNISLNKINLDDFKNPEYDNDANNFPGGKSESEESDTNDVVVVQVGEEIIQSQVKVTPNKGLVFLDEQDEKPTKSKIDKSNCHNDCLSDDQHNSSCSDDNSYNLVEISTPMETNIRSPVIKLGDDVFSNTLKLRAICEEREKIFNKKFEIYGLDIPLNKEITDIKLEFNRVITTIKGWDTPNKEDNNENVINDDEPSDDNIQDIAKKLTLTIIKSDFNEMNVVGQFNLGFIITTKRNKQNKKIDLFIIDQHASDEKYNFEMLQKETIFKSQRLIVPEKLELNIIDELTTLDNIEVLEKNGFKLQVNEDAEPGSRIQLISKPTSKNTTFGIDDLYELISMIREHDGIRKDYIRCSKIRSMFAMRACRMSIMVGKPLNRKTMKKVVGNLSTLDKPWNCPHGRPTMKHLLELNEWNSFTDDYNI</sequence>
<organism evidence="7 8">
    <name type="scientific">Maudiozyma barnettii</name>
    <dbReference type="NCBI Taxonomy" id="61262"/>
    <lineage>
        <taxon>Eukaryota</taxon>
        <taxon>Fungi</taxon>
        <taxon>Dikarya</taxon>
        <taxon>Ascomycota</taxon>
        <taxon>Saccharomycotina</taxon>
        <taxon>Saccharomycetes</taxon>
        <taxon>Saccharomycetales</taxon>
        <taxon>Saccharomycetaceae</taxon>
        <taxon>Maudiozyma</taxon>
    </lineage>
</organism>
<feature type="region of interest" description="Disordered" evidence="4">
    <location>
        <begin position="402"/>
        <end position="424"/>
    </location>
</feature>
<evidence type="ECO:0000256" key="1">
    <source>
        <dbReference type="ARBA" id="ARBA00006082"/>
    </source>
</evidence>
<dbReference type="SMART" id="SM01340">
    <property type="entry name" value="DNA_mis_repair"/>
    <property type="match status" value="1"/>
</dbReference>
<comment type="caution">
    <text evidence="7">The sequence shown here is derived from an EMBL/GenBank/DDBJ whole genome shotgun (WGS) entry which is preliminary data.</text>
</comment>
<reference evidence="7 8" key="1">
    <citation type="submission" date="2020-05" db="EMBL/GenBank/DDBJ databases">
        <authorList>
            <person name="Casaregola S."/>
            <person name="Devillers H."/>
            <person name="Grondin C."/>
        </authorList>
    </citation>
    <scope>NUCLEOTIDE SEQUENCE [LARGE SCALE GENOMIC DNA]</scope>
    <source>
        <strain evidence="7 8">CLIB 1767</strain>
    </source>
</reference>
<keyword evidence="7" id="KW-0547">Nucleotide-binding</keyword>
<dbReference type="GO" id="GO:0030983">
    <property type="term" value="F:mismatched DNA binding"/>
    <property type="evidence" value="ECO:0007669"/>
    <property type="project" value="InterPro"/>
</dbReference>
<dbReference type="PANTHER" id="PTHR10073:SF52">
    <property type="entry name" value="MISMATCH REPAIR ENDONUCLEASE PMS2"/>
    <property type="match status" value="1"/>
</dbReference>
<evidence type="ECO:0000256" key="3">
    <source>
        <dbReference type="ARBA" id="ARBA00070941"/>
    </source>
</evidence>
<dbReference type="InterPro" id="IPR014790">
    <property type="entry name" value="MutL_C"/>
</dbReference>
<comment type="similarity">
    <text evidence="1">Belongs to the DNA mismatch repair MutL/HexB family.</text>
</comment>
<dbReference type="PANTHER" id="PTHR10073">
    <property type="entry name" value="DNA MISMATCH REPAIR PROTEIN MLH, PMS, MUTL"/>
    <property type="match status" value="1"/>
</dbReference>
<dbReference type="SUPFAM" id="SSF118116">
    <property type="entry name" value="DNA mismatch repair protein MutL"/>
    <property type="match status" value="1"/>
</dbReference>
<feature type="domain" description="DNA mismatch repair protein S5" evidence="6">
    <location>
        <begin position="218"/>
        <end position="376"/>
    </location>
</feature>
<feature type="region of interest" description="Disordered" evidence="4">
    <location>
        <begin position="462"/>
        <end position="514"/>
    </location>
</feature>
<name>A0A8H2VC69_9SACH</name>
<feature type="region of interest" description="Disordered" evidence="4">
    <location>
        <begin position="530"/>
        <end position="554"/>
    </location>
</feature>
<dbReference type="Pfam" id="PF13589">
    <property type="entry name" value="HATPase_c_3"/>
    <property type="match status" value="1"/>
</dbReference>
<dbReference type="GO" id="GO:0140664">
    <property type="term" value="F:ATP-dependent DNA damage sensor activity"/>
    <property type="evidence" value="ECO:0007669"/>
    <property type="project" value="InterPro"/>
</dbReference>
<keyword evidence="2" id="KW-0227">DNA damage</keyword>
<evidence type="ECO:0000256" key="4">
    <source>
        <dbReference type="SAM" id="MobiDB-lite"/>
    </source>
</evidence>
<dbReference type="Gene3D" id="3.30.565.10">
    <property type="entry name" value="Histidine kinase-like ATPase, C-terminal domain"/>
    <property type="match status" value="1"/>
</dbReference>
<dbReference type="AlphaFoldDB" id="A0A8H2VC69"/>
<dbReference type="OrthoDB" id="10263226at2759"/>
<dbReference type="GO" id="GO:0016887">
    <property type="term" value="F:ATP hydrolysis activity"/>
    <property type="evidence" value="ECO:0007669"/>
    <property type="project" value="InterPro"/>
</dbReference>
<dbReference type="PROSITE" id="PS00058">
    <property type="entry name" value="DNA_MISMATCH_REPAIR_1"/>
    <property type="match status" value="1"/>
</dbReference>
<dbReference type="CDD" id="cd16926">
    <property type="entry name" value="HATPase_MutL-MLH-PMS-like"/>
    <property type="match status" value="1"/>
</dbReference>
<evidence type="ECO:0000259" key="6">
    <source>
        <dbReference type="SMART" id="SM01340"/>
    </source>
</evidence>
<dbReference type="GO" id="GO:0005524">
    <property type="term" value="F:ATP binding"/>
    <property type="evidence" value="ECO:0007669"/>
    <property type="project" value="UniProtKB-KW"/>
</dbReference>
<keyword evidence="7" id="KW-0067">ATP-binding</keyword>
<dbReference type="InterPro" id="IPR036890">
    <property type="entry name" value="HATPase_C_sf"/>
</dbReference>
<dbReference type="SUPFAM" id="SSF54211">
    <property type="entry name" value="Ribosomal protein S5 domain 2-like"/>
    <property type="match status" value="1"/>
</dbReference>
<dbReference type="FunFam" id="3.30.565.10:FF:000014">
    <property type="entry name" value="Mismatch repair endonuclease pms1, putative"/>
    <property type="match status" value="1"/>
</dbReference>
<evidence type="ECO:0000259" key="5">
    <source>
        <dbReference type="SMART" id="SM00853"/>
    </source>
</evidence>
<dbReference type="SUPFAM" id="SSF55874">
    <property type="entry name" value="ATPase domain of HSP90 chaperone/DNA topoisomerase II/histidine kinase"/>
    <property type="match status" value="1"/>
</dbReference>
<protein>
    <recommendedName>
        <fullName evidence="3">DNA mismatch repair protein PMS1</fullName>
    </recommendedName>
</protein>
<dbReference type="SMART" id="SM00853">
    <property type="entry name" value="MutL_C"/>
    <property type="match status" value="1"/>
</dbReference>
<dbReference type="InterPro" id="IPR013507">
    <property type="entry name" value="DNA_mismatch_S5_2-like"/>
</dbReference>
<dbReference type="CDD" id="cd03484">
    <property type="entry name" value="MutL_Trans_hPMS_2_like"/>
    <property type="match status" value="1"/>
</dbReference>